<sequence length="109" mass="11941">MLDPPLYGGPRINKPGRAFRRKKTNNDIDLNTLVRDDWQDATNGLELPTNRLEEDTNGPDQGANGHPKGGPGPEEGGNRPKNDATGSDQGRTGHEGFFCNDFKPLEDIE</sequence>
<evidence type="ECO:0000313" key="3">
    <source>
        <dbReference type="Proteomes" id="UP000250321"/>
    </source>
</evidence>
<comment type="caution">
    <text evidence="2">The sequence shown here is derived from an EMBL/GenBank/DDBJ whole genome shotgun (WGS) entry which is preliminary data.</text>
</comment>
<accession>A0A314UET8</accession>
<dbReference type="AlphaFoldDB" id="A0A314UET8"/>
<dbReference type="EMBL" id="PJQY01003700">
    <property type="protein sequence ID" value="PQM35236.1"/>
    <property type="molecule type" value="Genomic_DNA"/>
</dbReference>
<proteinExistence type="predicted"/>
<organism evidence="2 3">
    <name type="scientific">Prunus yedoensis var. nudiflora</name>
    <dbReference type="NCBI Taxonomy" id="2094558"/>
    <lineage>
        <taxon>Eukaryota</taxon>
        <taxon>Viridiplantae</taxon>
        <taxon>Streptophyta</taxon>
        <taxon>Embryophyta</taxon>
        <taxon>Tracheophyta</taxon>
        <taxon>Spermatophyta</taxon>
        <taxon>Magnoliopsida</taxon>
        <taxon>eudicotyledons</taxon>
        <taxon>Gunneridae</taxon>
        <taxon>Pentapetalae</taxon>
        <taxon>rosids</taxon>
        <taxon>fabids</taxon>
        <taxon>Rosales</taxon>
        <taxon>Rosaceae</taxon>
        <taxon>Amygdaloideae</taxon>
        <taxon>Amygdaleae</taxon>
        <taxon>Prunus</taxon>
    </lineage>
</organism>
<protein>
    <submittedName>
        <fullName evidence="2">Uncharacterized protein</fullName>
    </submittedName>
</protein>
<gene>
    <name evidence="2" type="ORF">Pyn_00298</name>
</gene>
<evidence type="ECO:0000313" key="2">
    <source>
        <dbReference type="EMBL" id="PQM35236.1"/>
    </source>
</evidence>
<name>A0A314UET8_PRUYE</name>
<dbReference type="OrthoDB" id="10484181at2759"/>
<feature type="region of interest" description="Disordered" evidence="1">
    <location>
        <begin position="1"/>
        <end position="24"/>
    </location>
</feature>
<feature type="region of interest" description="Disordered" evidence="1">
    <location>
        <begin position="37"/>
        <end position="109"/>
    </location>
</feature>
<reference evidence="2 3" key="1">
    <citation type="submission" date="2018-02" db="EMBL/GenBank/DDBJ databases">
        <title>Draft genome of wild Prunus yedoensis var. nudiflora.</title>
        <authorList>
            <person name="Baek S."/>
            <person name="Kim J.-H."/>
            <person name="Choi K."/>
            <person name="Kim G.-B."/>
            <person name="Cho A."/>
            <person name="Jang H."/>
            <person name="Shin C.-H."/>
            <person name="Yu H.-J."/>
            <person name="Mun J.-H."/>
        </authorList>
    </citation>
    <scope>NUCLEOTIDE SEQUENCE [LARGE SCALE GENOMIC DNA]</scope>
    <source>
        <strain evidence="3">cv. Jeju island</strain>
        <tissue evidence="2">Leaf</tissue>
    </source>
</reference>
<evidence type="ECO:0000256" key="1">
    <source>
        <dbReference type="SAM" id="MobiDB-lite"/>
    </source>
</evidence>
<keyword evidence="3" id="KW-1185">Reference proteome</keyword>
<dbReference type="Proteomes" id="UP000250321">
    <property type="component" value="Unassembled WGS sequence"/>
</dbReference>